<dbReference type="GO" id="GO:0043953">
    <property type="term" value="P:protein transport by the Tat complex"/>
    <property type="evidence" value="ECO:0007669"/>
    <property type="project" value="UniProtKB-UniRule"/>
</dbReference>
<dbReference type="PATRIC" id="fig|1324957.4.peg.2753"/>
<feature type="transmembrane region" description="Helical" evidence="5">
    <location>
        <begin position="262"/>
        <end position="282"/>
    </location>
</feature>
<protein>
    <recommendedName>
        <fullName evidence="5">Sec-independent protein translocase protein TatC</fullName>
    </recommendedName>
</protein>
<evidence type="ECO:0000313" key="8">
    <source>
        <dbReference type="Proteomes" id="UP000017840"/>
    </source>
</evidence>
<organism evidence="7 8">
    <name type="scientific">Candidatus Halobonum tyrrellensis G22</name>
    <dbReference type="NCBI Taxonomy" id="1324957"/>
    <lineage>
        <taxon>Archaea</taxon>
        <taxon>Methanobacteriati</taxon>
        <taxon>Methanobacteriota</taxon>
        <taxon>Stenosarchaea group</taxon>
        <taxon>Halobacteria</taxon>
        <taxon>Halobacteriales</taxon>
        <taxon>Haloferacaceae</taxon>
        <taxon>Candidatus Halobonum</taxon>
    </lineage>
</organism>
<dbReference type="eggNOG" id="arCOG01919">
    <property type="taxonomic scope" value="Archaea"/>
</dbReference>
<comment type="function">
    <text evidence="5">Part of the twin-arginine translocation (Tat) system that transports large folded proteins containing a characteristic twin-arginine motif in their signal peptide across membranes.</text>
</comment>
<sequence length="489" mass="51921">MSDDSDPAEEPTPSDGADGGSGSDEADADREASSTPEPEEERDRDPSDPDAAEDTDAAEDVDDADGDDDPDPSDSDKDDEDPTGTEEWTTAHDDPDAVIDPREVVGPDADDSGDPRADGETDTTDTEPTVDADDTDADGDANPPAVGPTEDPDTATDAGVGDAPTGVDAPSPVEGDTGRAPGRADRGPEEVVRPANTNADAGAPADQPTATGDGGIEQTATTAAQKGMDAVNEGFDSLGGGGPDSDEEMPLTEHIEEMMRRLSVVFVIGAVVSLAVLFVGSVSPTVPSATEIIRFFWDTHIGFQEYTPHVYGPLEFVLAKLKVAGLAGLLVGLPVFVYQTYLFMRPGLFPNERRYYLAAIPTSFVLGVVGAAFAHVAVLPFVFDYFISYTRQSAILAFGLNDTFNLILLMMGYFAIVFQIPLFMQLAVMMNVVSRVWMEQRRLLFWGAFLGLAFTFIAADPTGFASIIVAATMIVLFEATLLILRWTGN</sequence>
<evidence type="ECO:0000256" key="6">
    <source>
        <dbReference type="SAM" id="MobiDB-lite"/>
    </source>
</evidence>
<evidence type="ECO:0000256" key="2">
    <source>
        <dbReference type="ARBA" id="ARBA00022692"/>
    </source>
</evidence>
<dbReference type="AlphaFoldDB" id="V4IWE4"/>
<dbReference type="Proteomes" id="UP000017840">
    <property type="component" value="Unassembled WGS sequence"/>
</dbReference>
<feature type="compositionally biased region" description="Basic and acidic residues" evidence="6">
    <location>
        <begin position="182"/>
        <end position="192"/>
    </location>
</feature>
<keyword evidence="5" id="KW-0653">Protein transport</keyword>
<keyword evidence="5" id="KW-0811">Translocation</keyword>
<feature type="compositionally biased region" description="Basic and acidic residues" evidence="6">
    <location>
        <begin position="89"/>
        <end position="105"/>
    </location>
</feature>
<gene>
    <name evidence="5" type="primary">tatC</name>
    <name evidence="7" type="ORF">K933_13581</name>
</gene>
<dbReference type="Pfam" id="PF00902">
    <property type="entry name" value="TatC"/>
    <property type="match status" value="1"/>
</dbReference>
<dbReference type="PANTHER" id="PTHR30371:SF0">
    <property type="entry name" value="SEC-INDEPENDENT PROTEIN TRANSLOCASE PROTEIN TATC, CHLOROPLASTIC-RELATED"/>
    <property type="match status" value="1"/>
</dbReference>
<evidence type="ECO:0000256" key="3">
    <source>
        <dbReference type="ARBA" id="ARBA00022989"/>
    </source>
</evidence>
<feature type="transmembrane region" description="Helical" evidence="5">
    <location>
        <begin position="323"/>
        <end position="343"/>
    </location>
</feature>
<proteinExistence type="inferred from homology"/>
<keyword evidence="5" id="KW-1003">Cell membrane</keyword>
<dbReference type="GO" id="GO:0009977">
    <property type="term" value="F:proton motive force dependent protein transmembrane transporter activity"/>
    <property type="evidence" value="ECO:0007669"/>
    <property type="project" value="TreeGrafter"/>
</dbReference>
<keyword evidence="5" id="KW-0813">Transport</keyword>
<evidence type="ECO:0000256" key="4">
    <source>
        <dbReference type="ARBA" id="ARBA00023136"/>
    </source>
</evidence>
<feature type="transmembrane region" description="Helical" evidence="5">
    <location>
        <begin position="403"/>
        <end position="423"/>
    </location>
</feature>
<dbReference type="InterPro" id="IPR002033">
    <property type="entry name" value="TatC"/>
</dbReference>
<comment type="caution">
    <text evidence="7">The sequence shown here is derived from an EMBL/GenBank/DDBJ whole genome shotgun (WGS) entry which is preliminary data.</text>
</comment>
<feature type="transmembrane region" description="Helical" evidence="5">
    <location>
        <begin position="465"/>
        <end position="484"/>
    </location>
</feature>
<reference evidence="7 8" key="1">
    <citation type="journal article" date="2013" name="Genome Announc.">
        <title>Draft Genome Sequence of 'Candidatus Halobonum tyrrellensis' Strain G22, Isolated from the Hypersaline Waters of Lake Tyrrell, Australia.</title>
        <authorList>
            <person name="Ugalde J.A."/>
            <person name="Narasingarao P."/>
            <person name="Kuo S."/>
            <person name="Podell S."/>
            <person name="Allen E.E."/>
        </authorList>
    </citation>
    <scope>NUCLEOTIDE SEQUENCE [LARGE SCALE GENOMIC DNA]</scope>
    <source>
        <strain evidence="7 8">G22</strain>
    </source>
</reference>
<evidence type="ECO:0000256" key="5">
    <source>
        <dbReference type="HAMAP-Rule" id="MF_00902"/>
    </source>
</evidence>
<comment type="subcellular location">
    <subcellularLocation>
        <location evidence="5">Cell membrane</location>
        <topology evidence="5">Multi-pass membrane protein</topology>
    </subcellularLocation>
    <subcellularLocation>
        <location evidence="1">Membrane</location>
        <topology evidence="1">Multi-pass membrane protein</topology>
    </subcellularLocation>
</comment>
<feature type="transmembrane region" description="Helical" evidence="5">
    <location>
        <begin position="443"/>
        <end position="459"/>
    </location>
</feature>
<dbReference type="HAMAP" id="MF_00902">
    <property type="entry name" value="TatC"/>
    <property type="match status" value="1"/>
</dbReference>
<feature type="region of interest" description="Disordered" evidence="6">
    <location>
        <begin position="1"/>
        <end position="216"/>
    </location>
</feature>
<keyword evidence="4 5" id="KW-0472">Membrane</keyword>
<dbReference type="STRING" id="1324957.K933_13581"/>
<keyword evidence="3 5" id="KW-1133">Transmembrane helix</keyword>
<evidence type="ECO:0000256" key="1">
    <source>
        <dbReference type="ARBA" id="ARBA00004141"/>
    </source>
</evidence>
<comment type="similarity">
    <text evidence="5">Belongs to the TatC family.</text>
</comment>
<evidence type="ECO:0000313" key="7">
    <source>
        <dbReference type="EMBL" id="ESP87507.1"/>
    </source>
</evidence>
<dbReference type="EMBL" id="ASGZ01000057">
    <property type="protein sequence ID" value="ESP87507.1"/>
    <property type="molecule type" value="Genomic_DNA"/>
</dbReference>
<feature type="compositionally biased region" description="Acidic residues" evidence="6">
    <location>
        <begin position="120"/>
        <end position="139"/>
    </location>
</feature>
<dbReference type="OrthoDB" id="198870at2157"/>
<name>V4IWE4_9EURY</name>
<feature type="compositionally biased region" description="Acidic residues" evidence="6">
    <location>
        <begin position="48"/>
        <end position="84"/>
    </location>
</feature>
<dbReference type="GO" id="GO:0033281">
    <property type="term" value="C:TAT protein transport complex"/>
    <property type="evidence" value="ECO:0007669"/>
    <property type="project" value="UniProtKB-UniRule"/>
</dbReference>
<dbReference type="RefSeq" id="WP_023395290.1">
    <property type="nucleotide sequence ID" value="NZ_ASGZ01000057.1"/>
</dbReference>
<dbReference type="PRINTS" id="PR01840">
    <property type="entry name" value="TATCFAMILY"/>
</dbReference>
<accession>V4IWE4</accession>
<feature type="transmembrane region" description="Helical" evidence="5">
    <location>
        <begin position="355"/>
        <end position="383"/>
    </location>
</feature>
<keyword evidence="2 5" id="KW-0812">Transmembrane</keyword>
<dbReference type="GO" id="GO:0065002">
    <property type="term" value="P:intracellular protein transmembrane transport"/>
    <property type="evidence" value="ECO:0007669"/>
    <property type="project" value="TreeGrafter"/>
</dbReference>
<comment type="subunit">
    <text evidence="5">Forms a complex with TatA.</text>
</comment>
<keyword evidence="8" id="KW-1185">Reference proteome</keyword>
<dbReference type="PANTHER" id="PTHR30371">
    <property type="entry name" value="SEC-INDEPENDENT PROTEIN TRANSLOCASE PROTEIN TATC"/>
    <property type="match status" value="1"/>
</dbReference>